<dbReference type="AlphaFoldDB" id="B3ECZ8"/>
<dbReference type="InterPro" id="IPR042178">
    <property type="entry name" value="Serpin_sf_1"/>
</dbReference>
<dbReference type="Gene3D" id="3.30.497.10">
    <property type="entry name" value="Antithrombin, subunit I, domain 2"/>
    <property type="match status" value="1"/>
</dbReference>
<keyword evidence="5" id="KW-0479">Metal-binding</keyword>
<gene>
    <name evidence="3" type="ordered locus">Clim_1363</name>
</gene>
<dbReference type="CDD" id="cd19590">
    <property type="entry name" value="serpin_thermopin-like"/>
    <property type="match status" value="1"/>
</dbReference>
<evidence type="ECO:0000313" key="4">
    <source>
        <dbReference type="Proteomes" id="UP000008841"/>
    </source>
</evidence>
<evidence type="ECO:0000259" key="2">
    <source>
        <dbReference type="SMART" id="SM00093"/>
    </source>
</evidence>
<dbReference type="SUPFAM" id="SSF56574">
    <property type="entry name" value="Serpins"/>
    <property type="match status" value="1"/>
</dbReference>
<sequence precursor="true">MPTTDTHEKHNFPMNNTIALLSLLGVMLTAPLSGASGATGLPENHAASPEAQNELAVDLYRNLAVTGKNLFFSPSSIETALSMTMSGARNRTERQMADVMHVGPDAMERHHAGLASFEKQLESIQKKGKVTIASSNSIWPQKNYPLAPSWLAQLKRYYGTSVTPVDYIHETEKARIAINRRVEKDTKNRIRELLKPGILDPLTRLALVNAVYFKGDWEHPFNENNTVASPFYIRQGTTGKAPLMRQSASFGYGDHDGVQVLELPYAGKKLSMIVVLPKERFGLEALEKTLTPKQFALWTANLSERKIEALLPKFRTTSAFRLDETLRHMGMTDAFDRNLADFSGMVSNSDKLYIGAVVHKAFVDVGEKGTEAAAATAVVMQLRSAMPMPVPVFKADHPFLFAIRENSTGRILFMGRISDPADNG</sequence>
<dbReference type="InterPro" id="IPR023795">
    <property type="entry name" value="Serpin_CS"/>
</dbReference>
<evidence type="ECO:0000256" key="1">
    <source>
        <dbReference type="RuleBase" id="RU000411"/>
    </source>
</evidence>
<dbReference type="Pfam" id="PF00079">
    <property type="entry name" value="Serpin"/>
    <property type="match status" value="1"/>
</dbReference>
<feature type="domain" description="Serpin" evidence="2">
    <location>
        <begin position="57"/>
        <end position="420"/>
    </location>
</feature>
<feature type="binding site" evidence="5">
    <location>
        <position position="328"/>
    </location>
    <ligand>
        <name>Zn(2+)</name>
        <dbReference type="ChEBI" id="CHEBI:29105"/>
        <label>3</label>
    </ligand>
</feature>
<evidence type="ECO:0000313" key="3">
    <source>
        <dbReference type="EMBL" id="ACD90423.1"/>
    </source>
</evidence>
<comment type="similarity">
    <text evidence="1">Belongs to the serpin family.</text>
</comment>
<feature type="binding site" evidence="5">
    <location>
        <position position="218"/>
    </location>
    <ligand>
        <name>Zn(2+)</name>
        <dbReference type="ChEBI" id="CHEBI:29105"/>
        <label>2</label>
    </ligand>
</feature>
<dbReference type="InterPro" id="IPR023796">
    <property type="entry name" value="Serpin_dom"/>
</dbReference>
<feature type="binding site" evidence="5">
    <location>
        <position position="304"/>
    </location>
    <ligand>
        <name>Zn(2+)</name>
        <dbReference type="ChEBI" id="CHEBI:29105"/>
        <label>2</label>
    </ligand>
</feature>
<keyword evidence="5" id="KW-0002">3D-structure</keyword>
<dbReference type="PDB" id="8GXV">
    <property type="method" value="X-ray"/>
    <property type="resolution" value="2.20 A"/>
    <property type="chains" value="A=54-420"/>
</dbReference>
<dbReference type="InterPro" id="IPR036186">
    <property type="entry name" value="Serpin_sf"/>
</dbReference>
<dbReference type="InterPro" id="IPR000215">
    <property type="entry name" value="Serpin_fam"/>
</dbReference>
<dbReference type="SMART" id="SM00093">
    <property type="entry name" value="SERPIN"/>
    <property type="match status" value="1"/>
</dbReference>
<organism evidence="3 4">
    <name type="scientific">Chlorobium limicola (strain DSM 245 / NBRC 103803 / 6330)</name>
    <dbReference type="NCBI Taxonomy" id="290315"/>
    <lineage>
        <taxon>Bacteria</taxon>
        <taxon>Pseudomonadati</taxon>
        <taxon>Chlorobiota</taxon>
        <taxon>Chlorobiia</taxon>
        <taxon>Chlorobiales</taxon>
        <taxon>Chlorobiaceae</taxon>
        <taxon>Chlorobium/Pelodictyon group</taxon>
        <taxon>Chlorobium</taxon>
    </lineage>
</organism>
<dbReference type="Proteomes" id="UP000008841">
    <property type="component" value="Chromosome"/>
</dbReference>
<feature type="binding site" evidence="5">
    <location>
        <position position="101"/>
    </location>
    <ligand>
        <name>Zn(2+)</name>
        <dbReference type="ChEBI" id="CHEBI:29105"/>
        <label>1</label>
    </ligand>
</feature>
<reference evidence="3 4" key="1">
    <citation type="submission" date="2008-05" db="EMBL/GenBank/DDBJ databases">
        <title>Complete sequence of Chlorobium limicola DSM 245.</title>
        <authorList>
            <consortium name="US DOE Joint Genome Institute"/>
            <person name="Lucas S."/>
            <person name="Copeland A."/>
            <person name="Lapidus A."/>
            <person name="Glavina del Rio T."/>
            <person name="Dalin E."/>
            <person name="Tice H."/>
            <person name="Bruce D."/>
            <person name="Goodwin L."/>
            <person name="Pitluck S."/>
            <person name="Schmutz J."/>
            <person name="Larimer F."/>
            <person name="Land M."/>
            <person name="Hauser L."/>
            <person name="Kyrpides N."/>
            <person name="Ovchinnikova G."/>
            <person name="Zhao F."/>
            <person name="Li T."/>
            <person name="Liu Z."/>
            <person name="Overmann J."/>
            <person name="Bryant D.A."/>
            <person name="Richardson P."/>
        </authorList>
    </citation>
    <scope>NUCLEOTIDE SEQUENCE [LARGE SCALE GENOMIC DNA]</scope>
    <source>
        <strain evidence="4">DSM 245 / NBRC 103803 / 6330</strain>
    </source>
</reference>
<dbReference type="GO" id="GO:0004867">
    <property type="term" value="F:serine-type endopeptidase inhibitor activity"/>
    <property type="evidence" value="ECO:0007669"/>
    <property type="project" value="InterPro"/>
</dbReference>
<feature type="binding site" evidence="5">
    <location>
        <position position="249"/>
    </location>
    <ligand>
        <name>Zn(2+)</name>
        <dbReference type="ChEBI" id="CHEBI:29105"/>
        <label>2</label>
    </ligand>
</feature>
<proteinExistence type="evidence at protein level"/>
<accession>B3ECZ8</accession>
<dbReference type="GO" id="GO:0005615">
    <property type="term" value="C:extracellular space"/>
    <property type="evidence" value="ECO:0007669"/>
    <property type="project" value="InterPro"/>
</dbReference>
<dbReference type="KEGG" id="cli:Clim_1363"/>
<name>B3ECZ8_CHLL2</name>
<dbReference type="eggNOG" id="COG4826">
    <property type="taxonomic scope" value="Bacteria"/>
</dbReference>
<dbReference type="EMBL" id="CP001097">
    <property type="protein sequence ID" value="ACD90423.1"/>
    <property type="molecule type" value="Genomic_DNA"/>
</dbReference>
<feature type="binding site" evidence="5">
    <location>
        <position position="58"/>
    </location>
    <ligand>
        <name>Zn(2+)</name>
        <dbReference type="ChEBI" id="CHEBI:29105"/>
        <label>1</label>
    </ligand>
</feature>
<reference evidence="5" key="2">
    <citation type="submission" date="2022-09" db="PDB data bank">
        <title>Climpin, a Novel Bacterial a Serpin inducing a Broad Range of Proteases and Regulated by Heparin and DNA.</title>
        <authorList>
            <person name="Zhou A."/>
            <person name="Xu J."/>
        </authorList>
    </citation>
    <scope>X-RAY CRYSTALLOGRAPHY (2.20 ANGSTROMS) OF 54-420 IN COMPLEX WITH ZN(2+)</scope>
</reference>
<dbReference type="GO" id="GO:0046872">
    <property type="term" value="F:metal ion binding"/>
    <property type="evidence" value="ECO:0007669"/>
    <property type="project" value="UniProtKB-KW"/>
</dbReference>
<dbReference type="PANTHER" id="PTHR11461">
    <property type="entry name" value="SERINE PROTEASE INHIBITOR, SERPIN"/>
    <property type="match status" value="1"/>
</dbReference>
<feature type="binding site" evidence="5">
    <location>
        <position position="219"/>
    </location>
    <ligand>
        <name>Zn(2+)</name>
        <dbReference type="ChEBI" id="CHEBI:29105"/>
        <label>2</label>
    </ligand>
</feature>
<dbReference type="OrthoDB" id="9764871at2"/>
<protein>
    <submittedName>
        <fullName evidence="3">Proteinase inhibitor I4 serpin</fullName>
    </submittedName>
</protein>
<feature type="binding site" evidence="5">
    <location>
        <position position="324"/>
    </location>
    <ligand>
        <name>Zn(2+)</name>
        <dbReference type="ChEBI" id="CHEBI:29105"/>
        <label>3</label>
    </ligand>
</feature>
<dbReference type="SMR" id="B3ECZ8"/>
<dbReference type="InterPro" id="IPR042185">
    <property type="entry name" value="Serpin_sf_2"/>
</dbReference>
<dbReference type="STRING" id="290315.Clim_1363"/>
<dbReference type="Gene3D" id="2.30.39.10">
    <property type="entry name" value="Alpha-1-antitrypsin, domain 1"/>
    <property type="match status" value="1"/>
</dbReference>
<keyword evidence="5" id="KW-0862">Zinc</keyword>
<dbReference type="PROSITE" id="PS00284">
    <property type="entry name" value="SERPIN"/>
    <property type="match status" value="1"/>
</dbReference>
<dbReference type="HOGENOM" id="CLU_023330_0_2_10"/>
<dbReference type="PANTHER" id="PTHR11461:SF211">
    <property type="entry name" value="GH10112P-RELATED"/>
    <property type="match status" value="1"/>
</dbReference>
<evidence type="ECO:0007829" key="5">
    <source>
        <dbReference type="PDB" id="8GXV"/>
    </source>
</evidence>